<reference evidence="3 4" key="1">
    <citation type="submission" date="2016-04" db="EMBL/GenBank/DDBJ databases">
        <title>A degradative enzymes factory behind the ericoid mycorrhizal symbiosis.</title>
        <authorList>
            <consortium name="DOE Joint Genome Institute"/>
            <person name="Martino E."/>
            <person name="Morin E."/>
            <person name="Grelet G."/>
            <person name="Kuo A."/>
            <person name="Kohler A."/>
            <person name="Daghino S."/>
            <person name="Barry K."/>
            <person name="Choi C."/>
            <person name="Cichocki N."/>
            <person name="Clum A."/>
            <person name="Copeland A."/>
            <person name="Hainaut M."/>
            <person name="Haridas S."/>
            <person name="Labutti K."/>
            <person name="Lindquist E."/>
            <person name="Lipzen A."/>
            <person name="Khouja H.-R."/>
            <person name="Murat C."/>
            <person name="Ohm R."/>
            <person name="Olson A."/>
            <person name="Spatafora J."/>
            <person name="Veneault-Fourrey C."/>
            <person name="Henrissat B."/>
            <person name="Grigoriev I."/>
            <person name="Martin F."/>
            <person name="Perotto S."/>
        </authorList>
    </citation>
    <scope>NUCLEOTIDE SEQUENCE [LARGE SCALE GENOMIC DNA]</scope>
    <source>
        <strain evidence="3 4">E</strain>
    </source>
</reference>
<dbReference type="GeneID" id="36578797"/>
<protein>
    <recommendedName>
        <fullName evidence="5">Cora-domain-containing protein</fullName>
    </recommendedName>
</protein>
<proteinExistence type="predicted"/>
<dbReference type="AlphaFoldDB" id="A0A2J6TTG1"/>
<feature type="transmembrane region" description="Helical" evidence="2">
    <location>
        <begin position="387"/>
        <end position="410"/>
    </location>
</feature>
<keyword evidence="2" id="KW-0812">Transmembrane</keyword>
<dbReference type="RefSeq" id="XP_024743190.1">
    <property type="nucleotide sequence ID" value="XM_024870715.1"/>
</dbReference>
<evidence type="ECO:0008006" key="5">
    <source>
        <dbReference type="Google" id="ProtNLM"/>
    </source>
</evidence>
<organism evidence="3 4">
    <name type="scientific">Hyaloscypha bicolor E</name>
    <dbReference type="NCBI Taxonomy" id="1095630"/>
    <lineage>
        <taxon>Eukaryota</taxon>
        <taxon>Fungi</taxon>
        <taxon>Dikarya</taxon>
        <taxon>Ascomycota</taxon>
        <taxon>Pezizomycotina</taxon>
        <taxon>Leotiomycetes</taxon>
        <taxon>Helotiales</taxon>
        <taxon>Hyaloscyphaceae</taxon>
        <taxon>Hyaloscypha</taxon>
        <taxon>Hyaloscypha bicolor</taxon>
    </lineage>
</organism>
<accession>A0A2J6TTG1</accession>
<feature type="compositionally biased region" description="Basic residues" evidence="1">
    <location>
        <begin position="521"/>
        <end position="531"/>
    </location>
</feature>
<feature type="transmembrane region" description="Helical" evidence="2">
    <location>
        <begin position="362"/>
        <end position="381"/>
    </location>
</feature>
<dbReference type="InterPro" id="IPR002523">
    <property type="entry name" value="MgTranspt_CorA/ZnTranspt_ZntB"/>
</dbReference>
<dbReference type="Proteomes" id="UP000235371">
    <property type="component" value="Unassembled WGS sequence"/>
</dbReference>
<feature type="region of interest" description="Disordered" evidence="1">
    <location>
        <begin position="490"/>
        <end position="544"/>
    </location>
</feature>
<dbReference type="Pfam" id="PF01544">
    <property type="entry name" value="CorA"/>
    <property type="match status" value="1"/>
</dbReference>
<evidence type="ECO:0000256" key="2">
    <source>
        <dbReference type="SAM" id="Phobius"/>
    </source>
</evidence>
<keyword evidence="2" id="KW-1133">Transmembrane helix</keyword>
<sequence>MLIATPTFEINESHTEGVKRVLRDECGASWNRVIHLQGLTLPATGQETRVDLGNVIMHLHEKAPLFPVLKSEPGGTQRSSLNFMVLERTDKHLMGSFSNPDQRALTLDTGLRHHNLDLESYHSINFQVVSYEICKEPPKGGSRGPGTTGRLYNDGPCIQSQVVSLCFVSQVICHSRPKKPPRFWTLVALTSSGNIELPSIFGLHNCDVLQGMLLFVGGVLANLINTWGELVDYFDSFLDDGRTFLTAKEHDNLLVDDENFSRSRKYFWSLSCLSEFMLYINDAIRQWEASRDIWVVKFDDFLTGESKNTIEDNNKLCEKLKALRDRMQHHHTNVTALRDGLFNASAVMESRASTRLGENVKLLKFVSIFFLPLAFCTSLWSMSETLFPLHILIYVIIFVALATYLVVFNLNTLVRLFSRTYESYKISLITKMKSEKESEYWKKRGDRFENFQFRPKAEVAKPSEWLLVGYALMRAERWVGEGLMRGLSLGRKERSEGEEEVTARPAEEDGGQGMPGTAKKGLFKRMGRVGRRSGNGAADETAMP</sequence>
<dbReference type="STRING" id="1095630.A0A2J6TTG1"/>
<evidence type="ECO:0000313" key="3">
    <source>
        <dbReference type="EMBL" id="PMD66286.1"/>
    </source>
</evidence>
<dbReference type="InParanoid" id="A0A2J6TTG1"/>
<dbReference type="GO" id="GO:0046873">
    <property type="term" value="F:metal ion transmembrane transporter activity"/>
    <property type="evidence" value="ECO:0007669"/>
    <property type="project" value="InterPro"/>
</dbReference>
<dbReference type="OrthoDB" id="426293at2759"/>
<gene>
    <name evidence="3" type="ORF">K444DRAFT_168364</name>
</gene>
<keyword evidence="4" id="KW-1185">Reference proteome</keyword>
<feature type="compositionally biased region" description="Basic and acidic residues" evidence="1">
    <location>
        <begin position="490"/>
        <end position="507"/>
    </location>
</feature>
<evidence type="ECO:0000256" key="1">
    <source>
        <dbReference type="SAM" id="MobiDB-lite"/>
    </source>
</evidence>
<keyword evidence="2" id="KW-0472">Membrane</keyword>
<name>A0A2J6TTG1_9HELO</name>
<dbReference type="GO" id="GO:0016020">
    <property type="term" value="C:membrane"/>
    <property type="evidence" value="ECO:0007669"/>
    <property type="project" value="InterPro"/>
</dbReference>
<evidence type="ECO:0000313" key="4">
    <source>
        <dbReference type="Proteomes" id="UP000235371"/>
    </source>
</evidence>
<dbReference type="EMBL" id="KZ613745">
    <property type="protein sequence ID" value="PMD66286.1"/>
    <property type="molecule type" value="Genomic_DNA"/>
</dbReference>